<feature type="compositionally biased region" description="Basic and acidic residues" evidence="2">
    <location>
        <begin position="391"/>
        <end position="406"/>
    </location>
</feature>
<accession>A0A9X8DS45</accession>
<feature type="compositionally biased region" description="Low complexity" evidence="2">
    <location>
        <begin position="422"/>
        <end position="431"/>
    </location>
</feature>
<feature type="compositionally biased region" description="Polar residues" evidence="2">
    <location>
        <begin position="432"/>
        <end position="451"/>
    </location>
</feature>
<name>A0A9X8DS45_APHAT</name>
<evidence type="ECO:0000256" key="2">
    <source>
        <dbReference type="SAM" id="MobiDB-lite"/>
    </source>
</evidence>
<feature type="region of interest" description="Disordered" evidence="2">
    <location>
        <begin position="390"/>
        <end position="451"/>
    </location>
</feature>
<protein>
    <recommendedName>
        <fullName evidence="5">BED-type domain-containing protein</fullName>
    </recommendedName>
</protein>
<evidence type="ECO:0000313" key="3">
    <source>
        <dbReference type="EMBL" id="RLO02541.1"/>
    </source>
</evidence>
<evidence type="ECO:0000313" key="4">
    <source>
        <dbReference type="Proteomes" id="UP000275652"/>
    </source>
</evidence>
<comment type="caution">
    <text evidence="3">The sequence shown here is derived from an EMBL/GenBank/DDBJ whole genome shotgun (WGS) entry which is preliminary data.</text>
</comment>
<feature type="compositionally biased region" description="Low complexity" evidence="2">
    <location>
        <begin position="108"/>
        <end position="122"/>
    </location>
</feature>
<gene>
    <name evidence="3" type="ORF">DYB28_015157</name>
</gene>
<feature type="coiled-coil region" evidence="1">
    <location>
        <begin position="150"/>
        <end position="177"/>
    </location>
</feature>
<feature type="region of interest" description="Disordered" evidence="2">
    <location>
        <begin position="82"/>
        <end position="133"/>
    </location>
</feature>
<feature type="non-terminal residue" evidence="3">
    <location>
        <position position="1"/>
    </location>
</feature>
<reference evidence="3 4" key="1">
    <citation type="journal article" date="2018" name="J. Invertebr. Pathol.">
        <title>New genotyping method for the causative agent of crayfish plague (Aphanomyces astaci) based on whole genome data.</title>
        <authorList>
            <person name="Minardi D."/>
            <person name="Studholme D.J."/>
            <person name="van der Giezen M."/>
            <person name="Pretto T."/>
            <person name="Oidtmann B."/>
        </authorList>
    </citation>
    <scope>NUCLEOTIDE SEQUENCE [LARGE SCALE GENOMIC DNA]</scope>
    <source>
        <strain evidence="3 4">KB13</strain>
    </source>
</reference>
<dbReference type="EMBL" id="QUTI01033290">
    <property type="protein sequence ID" value="RLO02541.1"/>
    <property type="molecule type" value="Genomic_DNA"/>
</dbReference>
<dbReference type="Proteomes" id="UP000275652">
    <property type="component" value="Unassembled WGS sequence"/>
</dbReference>
<proteinExistence type="predicted"/>
<evidence type="ECO:0008006" key="5">
    <source>
        <dbReference type="Google" id="ProtNLM"/>
    </source>
</evidence>
<dbReference type="AlphaFoldDB" id="A0A9X8DS45"/>
<evidence type="ECO:0000256" key="1">
    <source>
        <dbReference type="SAM" id="Coils"/>
    </source>
</evidence>
<keyword evidence="1" id="KW-0175">Coiled coil</keyword>
<sequence length="505" mass="56843">EPSVAPKRSRGPPKNEDIWQHFTKLKDAGKYHNYWYVECKCCRAAFVENAAGTNEGDIPAPSPIVSRIHDMRRHLSNCAYVSDYVPDDNTSPRPTKLLKTKDDKKSVKSSTKGGSGSTSSSSNNAIVDKEDKELLRRDMEHRWDMERRRMALEEHKNARIDQKLARQEEEAQIHRRLLLAKAQEAELQLKVAYAKARHELLQAGMTPEHATASSSSPTVKTVKAYTPQLAHLTGCPLRESMIHFLGNLRSLDSWKKEEEELAPQLAHLDLTNSPFVKSPMSRSSDIPRLLEFMAESAVQMNFLIRLPSIERCLAECGVKILMRCKWCKWDKWVATADPPLTETDVHQLVFQLGYMCVQSDLLHDYTAFFRTTLHKLTVYLDKHGGASKASISERRTSRLQRLESRRRQSNSIVLHPVGNGGSSSSLLSSASDHPSANSRGSGDNDSSPLSRMSSLVVPKMIPMTITQFQHLRTNHVSSQVLVADLGLLLPQFQVPLPSELCRMNT</sequence>
<organism evidence="3 4">
    <name type="scientific">Aphanomyces astaci</name>
    <name type="common">Crayfish plague agent</name>
    <dbReference type="NCBI Taxonomy" id="112090"/>
    <lineage>
        <taxon>Eukaryota</taxon>
        <taxon>Sar</taxon>
        <taxon>Stramenopiles</taxon>
        <taxon>Oomycota</taxon>
        <taxon>Saprolegniomycetes</taxon>
        <taxon>Saprolegniales</taxon>
        <taxon>Verrucalvaceae</taxon>
        <taxon>Aphanomyces</taxon>
    </lineage>
</organism>